<sequence>MLCLDALLNMGCGASAPTPTGSDPAPVAPAEPDSAPVAPTEPDPAPLAPTEPNPAPVAPTEPDPAPVALTAATPAGGAMQHAFVFTKPHANTQAVREVVLAKFGEVGIEVVTEGEIDGPTIDSKKLIDQHYYAIASKATLLPPAELPVPADKFSEKFGEEWSTVLAEGRAYNALGACEHLGIDATQLKVVWDAATTAGKLVKLGGGFYCGLLEPEDKAPIYCFNAFFMSMRGKFTAADASIHYYVVRFDPSTLAWADFRGKVLGPTDPAKAPEGSLRGMLMARWEELGLEGAPNTTDNGVHASASPFEGLAERMNWLQVPLAEDEFGKQLLAAGMSEEMIKAWSVDPQVALPGGEGKQGSLFDQLEDLDLAECLSKAVELSKAQS</sequence>
<protein>
    <recommendedName>
        <fullName evidence="3">Nucleoside-diphosphate kinase</fullName>
    </recommendedName>
</protein>
<dbReference type="InterPro" id="IPR036850">
    <property type="entry name" value="NDK-like_dom_sf"/>
</dbReference>
<proteinExistence type="predicted"/>
<feature type="compositionally biased region" description="Pro residues" evidence="1">
    <location>
        <begin position="39"/>
        <end position="65"/>
    </location>
</feature>
<evidence type="ECO:0000313" key="2">
    <source>
        <dbReference type="EMBL" id="CAE0105708.1"/>
    </source>
</evidence>
<gene>
    <name evidence="2" type="ORF">HERI1096_LOCUS6366</name>
</gene>
<name>A0A7S3EU92_9EUKA</name>
<dbReference type="EMBL" id="HBHX01011447">
    <property type="protein sequence ID" value="CAE0105708.1"/>
    <property type="molecule type" value="Transcribed_RNA"/>
</dbReference>
<dbReference type="SUPFAM" id="SSF54919">
    <property type="entry name" value="Nucleoside diphosphate kinase, NDK"/>
    <property type="match status" value="1"/>
</dbReference>
<accession>A0A7S3EU92</accession>
<reference evidence="2" key="1">
    <citation type="submission" date="2021-01" db="EMBL/GenBank/DDBJ databases">
        <authorList>
            <person name="Corre E."/>
            <person name="Pelletier E."/>
            <person name="Niang G."/>
            <person name="Scheremetjew M."/>
            <person name="Finn R."/>
            <person name="Kale V."/>
            <person name="Holt S."/>
            <person name="Cochrane G."/>
            <person name="Meng A."/>
            <person name="Brown T."/>
            <person name="Cohen L."/>
        </authorList>
    </citation>
    <scope>NUCLEOTIDE SEQUENCE</scope>
    <source>
        <strain evidence="2">CCMP281</strain>
    </source>
</reference>
<evidence type="ECO:0000256" key="1">
    <source>
        <dbReference type="SAM" id="MobiDB-lite"/>
    </source>
</evidence>
<feature type="region of interest" description="Disordered" evidence="1">
    <location>
        <begin position="15"/>
        <end position="70"/>
    </location>
</feature>
<organism evidence="2">
    <name type="scientific">Haptolina ericina</name>
    <dbReference type="NCBI Taxonomy" id="156174"/>
    <lineage>
        <taxon>Eukaryota</taxon>
        <taxon>Haptista</taxon>
        <taxon>Haptophyta</taxon>
        <taxon>Prymnesiophyceae</taxon>
        <taxon>Prymnesiales</taxon>
        <taxon>Prymnesiaceae</taxon>
        <taxon>Haptolina</taxon>
    </lineage>
</organism>
<dbReference type="Gene3D" id="3.30.70.141">
    <property type="entry name" value="Nucleoside diphosphate kinase-like domain"/>
    <property type="match status" value="1"/>
</dbReference>
<dbReference type="AlphaFoldDB" id="A0A7S3EU92"/>
<evidence type="ECO:0008006" key="3">
    <source>
        <dbReference type="Google" id="ProtNLM"/>
    </source>
</evidence>